<dbReference type="AlphaFoldDB" id="H0ESQ7"/>
<dbReference type="Proteomes" id="UP000005446">
    <property type="component" value="Unassembled WGS sequence"/>
</dbReference>
<dbReference type="EMBL" id="AGUE01000150">
    <property type="protein sequence ID" value="EHK98449.1"/>
    <property type="molecule type" value="Genomic_DNA"/>
</dbReference>
<sequence>MFAGGPPKAHAQPPSDGLKNDDFCSGVWDQKYTVIPWCDTKERQSVKEMTFTEIVADFIIPA</sequence>
<dbReference type="HOGENOM" id="CLU_2904379_0_0_1"/>
<dbReference type="InParanoid" id="H0ESQ7"/>
<comment type="caution">
    <text evidence="1">The sequence shown here is derived from an EMBL/GenBank/DDBJ whole genome shotgun (WGS) entry which is preliminary data.</text>
</comment>
<reference evidence="1 2" key="1">
    <citation type="journal article" date="2012" name="Eukaryot. Cell">
        <title>Genome sequence of the fungus Glarea lozoyensis: the first genome sequence of a species from the Helotiaceae family.</title>
        <authorList>
            <person name="Youssar L."/>
            <person name="Gruening B.A."/>
            <person name="Erxleben A."/>
            <person name="Guenther S."/>
            <person name="Huettel W."/>
        </authorList>
    </citation>
    <scope>NUCLEOTIDE SEQUENCE [LARGE SCALE GENOMIC DNA]</scope>
    <source>
        <strain evidence="2">ATCC 74030 / MF5533</strain>
    </source>
</reference>
<name>H0ESQ7_GLAL7</name>
<proteinExistence type="predicted"/>
<gene>
    <name evidence="1" type="ORF">M7I_5750</name>
</gene>
<keyword evidence="2" id="KW-1185">Reference proteome</keyword>
<evidence type="ECO:0000313" key="2">
    <source>
        <dbReference type="Proteomes" id="UP000005446"/>
    </source>
</evidence>
<accession>H0ESQ7</accession>
<evidence type="ECO:0000313" key="1">
    <source>
        <dbReference type="EMBL" id="EHK98449.1"/>
    </source>
</evidence>
<protein>
    <submittedName>
        <fullName evidence="1">Uncharacterized protein</fullName>
    </submittedName>
</protein>
<organism evidence="1 2">
    <name type="scientific">Glarea lozoyensis (strain ATCC 74030 / MF5533)</name>
    <dbReference type="NCBI Taxonomy" id="1104152"/>
    <lineage>
        <taxon>Eukaryota</taxon>
        <taxon>Fungi</taxon>
        <taxon>Dikarya</taxon>
        <taxon>Ascomycota</taxon>
        <taxon>Pezizomycotina</taxon>
        <taxon>Leotiomycetes</taxon>
        <taxon>Helotiales</taxon>
        <taxon>Helotiaceae</taxon>
        <taxon>Glarea</taxon>
    </lineage>
</organism>